<evidence type="ECO:0000313" key="2">
    <source>
        <dbReference type="Proteomes" id="UP000660729"/>
    </source>
</evidence>
<protein>
    <submittedName>
        <fullName evidence="1">Uncharacterized protein</fullName>
    </submittedName>
</protein>
<dbReference type="OrthoDB" id="10382402at2759"/>
<name>A0A8H6RTM5_9PEZI</name>
<gene>
    <name evidence="1" type="ORF">HII31_02637</name>
</gene>
<evidence type="ECO:0000313" key="1">
    <source>
        <dbReference type="EMBL" id="KAF7196011.1"/>
    </source>
</evidence>
<comment type="caution">
    <text evidence="1">The sequence shown here is derived from an EMBL/GenBank/DDBJ whole genome shotgun (WGS) entry which is preliminary data.</text>
</comment>
<sequence>MPNHWLGLTPQASIEDLISKGKLPTTARGVELQINIFLIDKERIAIVRYAREHPDDLEAWVVPEYTYTKEDPSYEKDSIVQIVAEAMQSPLTASDSPQNIHFSDFAFGEAVIELENSRYGGHILHLAILMRGMGHHIDPTNWDPYDDYKFESLDYLLIQTTQTDVTPEFYQSVINRARRYQNKNFTQSMSPAEIKKLFARMLGIEVAVNNQFSARRDIVEAAVLLQLRYLNHIPRRSASDWGLYLWPVSKEKLQEMKRRKMTEMSEPNAAAPRIYDVVGWLEYDDTSPRVELYQDFVPDDCIYLDYRLDQMKINWVKWRDYLCNEQAEEPSLEAFSIVKWLG</sequence>
<dbReference type="AlphaFoldDB" id="A0A8H6RTM5"/>
<dbReference type="EMBL" id="JABCIY010000032">
    <property type="protein sequence ID" value="KAF7196011.1"/>
    <property type="molecule type" value="Genomic_DNA"/>
</dbReference>
<dbReference type="Proteomes" id="UP000660729">
    <property type="component" value="Unassembled WGS sequence"/>
</dbReference>
<keyword evidence="2" id="KW-1185">Reference proteome</keyword>
<accession>A0A8H6RTM5</accession>
<organism evidence="1 2">
    <name type="scientific">Pseudocercospora fuligena</name>
    <dbReference type="NCBI Taxonomy" id="685502"/>
    <lineage>
        <taxon>Eukaryota</taxon>
        <taxon>Fungi</taxon>
        <taxon>Dikarya</taxon>
        <taxon>Ascomycota</taxon>
        <taxon>Pezizomycotina</taxon>
        <taxon>Dothideomycetes</taxon>
        <taxon>Dothideomycetidae</taxon>
        <taxon>Mycosphaerellales</taxon>
        <taxon>Mycosphaerellaceae</taxon>
        <taxon>Pseudocercospora</taxon>
    </lineage>
</organism>
<reference evidence="1" key="1">
    <citation type="submission" date="2020-04" db="EMBL/GenBank/DDBJ databases">
        <title>Draft genome resource of the tomato pathogen Pseudocercospora fuligena.</title>
        <authorList>
            <person name="Zaccaron A."/>
        </authorList>
    </citation>
    <scope>NUCLEOTIDE SEQUENCE</scope>
    <source>
        <strain evidence="1">PF001</strain>
    </source>
</reference>
<proteinExistence type="predicted"/>